<feature type="region of interest" description="Disordered" evidence="2">
    <location>
        <begin position="1"/>
        <end position="48"/>
    </location>
</feature>
<keyword evidence="5" id="KW-1185">Reference proteome</keyword>
<evidence type="ECO:0000259" key="3">
    <source>
        <dbReference type="PROSITE" id="PS50158"/>
    </source>
</evidence>
<evidence type="ECO:0000256" key="1">
    <source>
        <dbReference type="PROSITE-ProRule" id="PRU00047"/>
    </source>
</evidence>
<dbReference type="GO" id="GO:0003676">
    <property type="term" value="F:nucleic acid binding"/>
    <property type="evidence" value="ECO:0007669"/>
    <property type="project" value="InterPro"/>
</dbReference>
<dbReference type="OrthoDB" id="10681952at2759"/>
<accession>A0A395I549</accession>
<dbReference type="GO" id="GO:0008270">
    <property type="term" value="F:zinc ion binding"/>
    <property type="evidence" value="ECO:0007669"/>
    <property type="project" value="UniProtKB-KW"/>
</dbReference>
<dbReference type="InterPro" id="IPR001878">
    <property type="entry name" value="Znf_CCHC"/>
</dbReference>
<feature type="region of interest" description="Disordered" evidence="2">
    <location>
        <begin position="284"/>
        <end position="348"/>
    </location>
</feature>
<feature type="domain" description="CCHC-type" evidence="3">
    <location>
        <begin position="267"/>
        <end position="282"/>
    </location>
</feature>
<sequence>MTRKRNRKPNGHRRSNPRRPHQGVLPSIEPPNPTAAPAGQGQLNTTAQPRFGLSSWRETREGARLLDQIGVGHGGGVARERGRPSAEYGADYGADGQEAGGYNVMGRGMGASQNAAGYIVPEGRLKRGIGGGSFVVAGDHTGYNACINAGHGDYSAGYRAQYGSGNDAGYHAKYSRGHVAGYNAKSQLRGNDLSHLIHHDRVSEAAVNAASNLLLPVHPRNRASSAYVPLENDEEFGSGELIEPPCVAALRDTDSVASNTRDTSLNCIFCGGRGHRTGECPDRWGNEGRRAEGIQDQAVTADFRSDDEGEETQAEGYPAADEEPEDSAEGGGFGGDTGGSEPGGMLYF</sequence>
<name>A0A395I549_ASPHC</name>
<organism evidence="4 5">
    <name type="scientific">Aspergillus homomorphus (strain CBS 101889)</name>
    <dbReference type="NCBI Taxonomy" id="1450537"/>
    <lineage>
        <taxon>Eukaryota</taxon>
        <taxon>Fungi</taxon>
        <taxon>Dikarya</taxon>
        <taxon>Ascomycota</taxon>
        <taxon>Pezizomycotina</taxon>
        <taxon>Eurotiomycetes</taxon>
        <taxon>Eurotiomycetidae</taxon>
        <taxon>Eurotiales</taxon>
        <taxon>Aspergillaceae</taxon>
        <taxon>Aspergillus</taxon>
        <taxon>Aspergillus subgen. Circumdati</taxon>
    </lineage>
</organism>
<evidence type="ECO:0000313" key="5">
    <source>
        <dbReference type="Proteomes" id="UP000248961"/>
    </source>
</evidence>
<feature type="compositionally biased region" description="Basic and acidic residues" evidence="2">
    <location>
        <begin position="284"/>
        <end position="293"/>
    </location>
</feature>
<evidence type="ECO:0000313" key="4">
    <source>
        <dbReference type="EMBL" id="RAL14886.1"/>
    </source>
</evidence>
<proteinExistence type="predicted"/>
<dbReference type="GeneID" id="37201070"/>
<keyword evidence="1" id="KW-0863">Zinc-finger</keyword>
<keyword evidence="1" id="KW-0479">Metal-binding</keyword>
<feature type="compositionally biased region" description="Basic residues" evidence="2">
    <location>
        <begin position="1"/>
        <end position="21"/>
    </location>
</feature>
<gene>
    <name evidence="4" type="ORF">BO97DRAFT_422239</name>
</gene>
<dbReference type="AlphaFoldDB" id="A0A395I549"/>
<dbReference type="RefSeq" id="XP_025554040.1">
    <property type="nucleotide sequence ID" value="XM_025696781.1"/>
</dbReference>
<reference evidence="4 5" key="1">
    <citation type="submission" date="2018-02" db="EMBL/GenBank/DDBJ databases">
        <title>The genomes of Aspergillus section Nigri reveals drivers in fungal speciation.</title>
        <authorList>
            <consortium name="DOE Joint Genome Institute"/>
            <person name="Vesth T.C."/>
            <person name="Nybo J."/>
            <person name="Theobald S."/>
            <person name="Brandl J."/>
            <person name="Frisvad J.C."/>
            <person name="Nielsen K.F."/>
            <person name="Lyhne E.K."/>
            <person name="Kogle M.E."/>
            <person name="Kuo A."/>
            <person name="Riley R."/>
            <person name="Clum A."/>
            <person name="Nolan M."/>
            <person name="Lipzen A."/>
            <person name="Salamov A."/>
            <person name="Henrissat B."/>
            <person name="Wiebenga A."/>
            <person name="De vries R.P."/>
            <person name="Grigoriev I.V."/>
            <person name="Mortensen U.H."/>
            <person name="Andersen M.R."/>
            <person name="Baker S.E."/>
        </authorList>
    </citation>
    <scope>NUCLEOTIDE SEQUENCE [LARGE SCALE GENOMIC DNA]</scope>
    <source>
        <strain evidence="4 5">CBS 101889</strain>
    </source>
</reference>
<evidence type="ECO:0000256" key="2">
    <source>
        <dbReference type="SAM" id="MobiDB-lite"/>
    </source>
</evidence>
<keyword evidence="1" id="KW-0862">Zinc</keyword>
<feature type="compositionally biased region" description="Gly residues" evidence="2">
    <location>
        <begin position="329"/>
        <end position="342"/>
    </location>
</feature>
<protein>
    <recommendedName>
        <fullName evidence="3">CCHC-type domain-containing protein</fullName>
    </recommendedName>
</protein>
<dbReference type="VEuPathDB" id="FungiDB:BO97DRAFT_422239"/>
<dbReference type="Proteomes" id="UP000248961">
    <property type="component" value="Unassembled WGS sequence"/>
</dbReference>
<dbReference type="EMBL" id="KZ824273">
    <property type="protein sequence ID" value="RAL14886.1"/>
    <property type="molecule type" value="Genomic_DNA"/>
</dbReference>
<dbReference type="PROSITE" id="PS50158">
    <property type="entry name" value="ZF_CCHC"/>
    <property type="match status" value="1"/>
</dbReference>